<dbReference type="EMBL" id="JADQDM010000002">
    <property type="protein sequence ID" value="MBF9220629.1"/>
    <property type="molecule type" value="Genomic_DNA"/>
</dbReference>
<evidence type="ECO:0000313" key="1">
    <source>
        <dbReference type="EMBL" id="MBF9220629.1"/>
    </source>
</evidence>
<keyword evidence="2" id="KW-1185">Reference proteome</keyword>
<comment type="caution">
    <text evidence="1">The sequence shown here is derived from an EMBL/GenBank/DDBJ whole genome shotgun (WGS) entry which is preliminary data.</text>
</comment>
<proteinExistence type="predicted"/>
<sequence>MHSFRADQFRMMGVLAPWLTANMPAIAKSKVAAKEAADVLAGLPAVQAKAGLTATQTKKVTERRTQQREAFETRILSMLGPLQMVATAANDMEMLGLVTIGRSAFQKLRPELQAGVGQQVLAKATAHASELADHAIDADFLAEARTLADAFQQGLPDTQSLLDARQNANATYEEVHEAQMTQIYELDKAMGIFETVNPELFKRYKAARALLNSGGGKAKKPKSEE</sequence>
<evidence type="ECO:0000313" key="2">
    <source>
        <dbReference type="Proteomes" id="UP000618931"/>
    </source>
</evidence>
<gene>
    <name evidence="1" type="ORF">I2H31_05885</name>
</gene>
<dbReference type="RefSeq" id="WP_196292071.1">
    <property type="nucleotide sequence ID" value="NZ_JADQDM010000002.1"/>
</dbReference>
<protein>
    <submittedName>
        <fullName evidence="1">Uncharacterized protein</fullName>
    </submittedName>
</protein>
<name>A0ABS0I107_9BACT</name>
<dbReference type="Proteomes" id="UP000618931">
    <property type="component" value="Unassembled WGS sequence"/>
</dbReference>
<organism evidence="1 2">
    <name type="scientific">Hymenobacter ruricola</name>
    <dbReference type="NCBI Taxonomy" id="2791023"/>
    <lineage>
        <taxon>Bacteria</taxon>
        <taxon>Pseudomonadati</taxon>
        <taxon>Bacteroidota</taxon>
        <taxon>Cytophagia</taxon>
        <taxon>Cytophagales</taxon>
        <taxon>Hymenobacteraceae</taxon>
        <taxon>Hymenobacter</taxon>
    </lineage>
</organism>
<accession>A0ABS0I107</accession>
<reference evidence="1 2" key="1">
    <citation type="submission" date="2020-11" db="EMBL/GenBank/DDBJ databases">
        <authorList>
            <person name="Kim M.K."/>
        </authorList>
    </citation>
    <scope>NUCLEOTIDE SEQUENCE [LARGE SCALE GENOMIC DNA]</scope>
    <source>
        <strain evidence="1 2">BT662</strain>
    </source>
</reference>